<protein>
    <submittedName>
        <fullName evidence="1">Uncharacterized protein</fullName>
    </submittedName>
</protein>
<dbReference type="AlphaFoldDB" id="A0ABC8KNR3"/>
<gene>
    <name evidence="1" type="ORF">ERUC_LOCUS26622</name>
</gene>
<organism evidence="1 2">
    <name type="scientific">Eruca vesicaria subsp. sativa</name>
    <name type="common">Garden rocket</name>
    <name type="synonym">Eruca sativa</name>
    <dbReference type="NCBI Taxonomy" id="29727"/>
    <lineage>
        <taxon>Eukaryota</taxon>
        <taxon>Viridiplantae</taxon>
        <taxon>Streptophyta</taxon>
        <taxon>Embryophyta</taxon>
        <taxon>Tracheophyta</taxon>
        <taxon>Spermatophyta</taxon>
        <taxon>Magnoliopsida</taxon>
        <taxon>eudicotyledons</taxon>
        <taxon>Gunneridae</taxon>
        <taxon>Pentapetalae</taxon>
        <taxon>rosids</taxon>
        <taxon>malvids</taxon>
        <taxon>Brassicales</taxon>
        <taxon>Brassicaceae</taxon>
        <taxon>Brassiceae</taxon>
        <taxon>Eruca</taxon>
    </lineage>
</organism>
<name>A0ABC8KNR3_ERUVS</name>
<evidence type="ECO:0000313" key="2">
    <source>
        <dbReference type="Proteomes" id="UP001642260"/>
    </source>
</evidence>
<accession>A0ABC8KNR3</accession>
<dbReference type="Proteomes" id="UP001642260">
    <property type="component" value="Unassembled WGS sequence"/>
</dbReference>
<evidence type="ECO:0000313" key="1">
    <source>
        <dbReference type="EMBL" id="CAH8360866.1"/>
    </source>
</evidence>
<keyword evidence="2" id="KW-1185">Reference proteome</keyword>
<comment type="caution">
    <text evidence="1">The sequence shown here is derived from an EMBL/GenBank/DDBJ whole genome shotgun (WGS) entry which is preliminary data.</text>
</comment>
<reference evidence="1 2" key="1">
    <citation type="submission" date="2022-03" db="EMBL/GenBank/DDBJ databases">
        <authorList>
            <person name="Macdonald S."/>
            <person name="Ahmed S."/>
            <person name="Newling K."/>
        </authorList>
    </citation>
    <scope>NUCLEOTIDE SEQUENCE [LARGE SCALE GENOMIC DNA]</scope>
</reference>
<sequence length="68" mass="8013">MKFGGVHVSLHLQSSSTKEWYQWRRLSFRRANKLLDVFAGRLSLRSFNVVVRRVGGRELEHRGVMALW</sequence>
<proteinExistence type="predicted"/>
<dbReference type="EMBL" id="CAKOAT010295710">
    <property type="protein sequence ID" value="CAH8360866.1"/>
    <property type="molecule type" value="Genomic_DNA"/>
</dbReference>